<dbReference type="FunFam" id="3.30.160.60:FF:000031">
    <property type="entry name" value="GLI family zinc finger 3"/>
    <property type="match status" value="1"/>
</dbReference>
<dbReference type="Proteomes" id="UP001153737">
    <property type="component" value="Chromosome 4"/>
</dbReference>
<feature type="domain" description="C2H2-type" evidence="8">
    <location>
        <begin position="390"/>
        <end position="419"/>
    </location>
</feature>
<dbReference type="EMBL" id="OU896710">
    <property type="protein sequence ID" value="CAH1163039.1"/>
    <property type="molecule type" value="Genomic_DNA"/>
</dbReference>
<evidence type="ECO:0000256" key="7">
    <source>
        <dbReference type="PROSITE-ProRule" id="PRU00042"/>
    </source>
</evidence>
<dbReference type="FunFam" id="3.30.160.60:FF:000048">
    <property type="entry name" value="GLI family zinc finger 3"/>
    <property type="match status" value="1"/>
</dbReference>
<evidence type="ECO:0000256" key="4">
    <source>
        <dbReference type="ARBA" id="ARBA00022771"/>
    </source>
</evidence>
<dbReference type="PANTHER" id="PTHR45718">
    <property type="entry name" value="TRANSCRIPTIONAL ACTIVATOR CUBITUS INTERRUPTUS"/>
    <property type="match status" value="1"/>
</dbReference>
<dbReference type="InterPro" id="IPR036236">
    <property type="entry name" value="Znf_C2H2_sf"/>
</dbReference>
<feature type="domain" description="C2H2-type" evidence="8">
    <location>
        <begin position="420"/>
        <end position="449"/>
    </location>
</feature>
<evidence type="ECO:0000256" key="5">
    <source>
        <dbReference type="ARBA" id="ARBA00022833"/>
    </source>
</evidence>
<dbReference type="InterPro" id="IPR013087">
    <property type="entry name" value="Znf_C2H2_type"/>
</dbReference>
<evidence type="ECO:0000313" key="9">
    <source>
        <dbReference type="EMBL" id="CAH1163039.1"/>
    </source>
</evidence>
<dbReference type="GO" id="GO:0008270">
    <property type="term" value="F:zinc ion binding"/>
    <property type="evidence" value="ECO:0007669"/>
    <property type="project" value="UniProtKB-KW"/>
</dbReference>
<keyword evidence="5" id="KW-0862">Zinc</keyword>
<dbReference type="PROSITE" id="PS00028">
    <property type="entry name" value="ZINC_FINGER_C2H2_1"/>
    <property type="match status" value="4"/>
</dbReference>
<gene>
    <name evidence="9" type="ORF">PHAECO_LOCUS8413</name>
</gene>
<keyword evidence="10" id="KW-1185">Reference proteome</keyword>
<evidence type="ECO:0000313" key="10">
    <source>
        <dbReference type="Proteomes" id="UP001153737"/>
    </source>
</evidence>
<dbReference type="InterPro" id="IPR056436">
    <property type="entry name" value="Znf-C2H2_ZIC1-5/GLI1-3-like"/>
</dbReference>
<keyword evidence="4 7" id="KW-0863">Zinc-finger</keyword>
<dbReference type="GO" id="GO:0140297">
    <property type="term" value="F:DNA-binding transcription factor binding"/>
    <property type="evidence" value="ECO:0007669"/>
    <property type="project" value="UniProtKB-ARBA"/>
</dbReference>
<dbReference type="Gene3D" id="3.30.160.60">
    <property type="entry name" value="Classic Zinc Finger"/>
    <property type="match status" value="5"/>
</dbReference>
<accession>A0A9P0GVG2</accession>
<dbReference type="SMART" id="SM00355">
    <property type="entry name" value="ZnF_C2H2"/>
    <property type="match status" value="5"/>
</dbReference>
<comment type="subcellular location">
    <subcellularLocation>
        <location evidence="1">Nucleus</location>
    </subcellularLocation>
</comment>
<dbReference type="AlphaFoldDB" id="A0A9P0GVG2"/>
<evidence type="ECO:0000259" key="8">
    <source>
        <dbReference type="PROSITE" id="PS50157"/>
    </source>
</evidence>
<dbReference type="SUPFAM" id="SSF57667">
    <property type="entry name" value="beta-beta-alpha zinc fingers"/>
    <property type="match status" value="3"/>
</dbReference>
<keyword evidence="3" id="KW-0677">Repeat</keyword>
<name>A0A9P0GVG2_PHACE</name>
<dbReference type="GO" id="GO:0000981">
    <property type="term" value="F:DNA-binding transcription factor activity, RNA polymerase II-specific"/>
    <property type="evidence" value="ECO:0007669"/>
    <property type="project" value="TreeGrafter"/>
</dbReference>
<dbReference type="Pfam" id="PF00096">
    <property type="entry name" value="zf-C2H2"/>
    <property type="match status" value="2"/>
</dbReference>
<sequence>MADHFYNPINHLTQAELMEKFNLAFYEAQNLTKNDIISTFNETNPETTQIDETNDDSLIDYLISNDDTPASTPNSEADVNFDFNDFVVDFDQNLSQSGDCFDSETYTTESTNAESDFNADFNFSQFFVPPPFADDRRIEEEEEELIDIDLCEELDLDFDGLQTEFQELGGSGEVFEEDRGSLLPPVGTITKTNVDFNNFLRRTPAEQVSYLNQDSLNRNDFGHLIGTTSFVPQPSSEDFFPEDNHMVLKQSEALINDDPLLSSSCLTMIPLGRRGREEECEEECEGFRGSEGYQCKWEGCYGTYESQGSLVRHIEKCHVELKRGEEFTCFWDDCPRKTKPFNARYKLLIHMRVHSGEKPNKCPFEGCNKAFSRLENLKIHQRSHTGERPYLCQFTSCTKSFSNSSDRAKHQRTHFDTKPYACQVYGCTKKYTDPSSLRKHVKNHTVEEQMQIKRRSNEEGTNFISQSLAKKFLDPSKQKAVKEVVYYTTFEHSYSHTLVEKKCDSMNIKRDLKNKISEKSRMRKGDHTNDPGMKGFLDKEKLRRELVDSQVF</sequence>
<reference evidence="9" key="2">
    <citation type="submission" date="2022-10" db="EMBL/GenBank/DDBJ databases">
        <authorList>
            <consortium name="ENA_rothamsted_submissions"/>
            <consortium name="culmorum"/>
            <person name="King R."/>
        </authorList>
    </citation>
    <scope>NUCLEOTIDE SEQUENCE</scope>
</reference>
<dbReference type="PROSITE" id="PS50157">
    <property type="entry name" value="ZINC_FINGER_C2H2_2"/>
    <property type="match status" value="4"/>
</dbReference>
<dbReference type="Pfam" id="PF23561">
    <property type="entry name" value="zf-C2H2_15"/>
    <property type="match status" value="1"/>
</dbReference>
<protein>
    <recommendedName>
        <fullName evidence="8">C2H2-type domain-containing protein</fullName>
    </recommendedName>
</protein>
<dbReference type="GO" id="GO:0000978">
    <property type="term" value="F:RNA polymerase II cis-regulatory region sequence-specific DNA binding"/>
    <property type="evidence" value="ECO:0007669"/>
    <property type="project" value="TreeGrafter"/>
</dbReference>
<keyword evidence="6" id="KW-0539">Nucleus</keyword>
<dbReference type="InterPro" id="IPR043359">
    <property type="entry name" value="GLI-like"/>
</dbReference>
<feature type="domain" description="C2H2-type" evidence="8">
    <location>
        <begin position="332"/>
        <end position="359"/>
    </location>
</feature>
<keyword evidence="2" id="KW-0479">Metal-binding</keyword>
<dbReference type="PANTHER" id="PTHR45718:SF7">
    <property type="entry name" value="C2H2-TYPE DOMAIN-CONTAINING PROTEIN"/>
    <property type="match status" value="1"/>
</dbReference>
<dbReference type="GO" id="GO:0005634">
    <property type="term" value="C:nucleus"/>
    <property type="evidence" value="ECO:0007669"/>
    <property type="project" value="UniProtKB-SubCell"/>
</dbReference>
<evidence type="ECO:0000256" key="2">
    <source>
        <dbReference type="ARBA" id="ARBA00022723"/>
    </source>
</evidence>
<feature type="domain" description="C2H2-type" evidence="8">
    <location>
        <begin position="360"/>
        <end position="389"/>
    </location>
</feature>
<dbReference type="OrthoDB" id="3214149at2759"/>
<proteinExistence type="predicted"/>
<evidence type="ECO:0000256" key="6">
    <source>
        <dbReference type="ARBA" id="ARBA00023242"/>
    </source>
</evidence>
<evidence type="ECO:0000256" key="1">
    <source>
        <dbReference type="ARBA" id="ARBA00004123"/>
    </source>
</evidence>
<evidence type="ECO:0000256" key="3">
    <source>
        <dbReference type="ARBA" id="ARBA00022737"/>
    </source>
</evidence>
<reference evidence="9" key="1">
    <citation type="submission" date="2022-01" db="EMBL/GenBank/DDBJ databases">
        <authorList>
            <person name="King R."/>
        </authorList>
    </citation>
    <scope>NUCLEOTIDE SEQUENCE</scope>
</reference>
<organism evidence="9 10">
    <name type="scientific">Phaedon cochleariae</name>
    <name type="common">Mustard beetle</name>
    <dbReference type="NCBI Taxonomy" id="80249"/>
    <lineage>
        <taxon>Eukaryota</taxon>
        <taxon>Metazoa</taxon>
        <taxon>Ecdysozoa</taxon>
        <taxon>Arthropoda</taxon>
        <taxon>Hexapoda</taxon>
        <taxon>Insecta</taxon>
        <taxon>Pterygota</taxon>
        <taxon>Neoptera</taxon>
        <taxon>Endopterygota</taxon>
        <taxon>Coleoptera</taxon>
        <taxon>Polyphaga</taxon>
        <taxon>Cucujiformia</taxon>
        <taxon>Chrysomeloidea</taxon>
        <taxon>Chrysomelidae</taxon>
        <taxon>Chrysomelinae</taxon>
        <taxon>Chrysomelini</taxon>
        <taxon>Phaedon</taxon>
    </lineage>
</organism>